<evidence type="ECO:0000256" key="2">
    <source>
        <dbReference type="ARBA" id="ARBA00004141"/>
    </source>
</evidence>
<keyword evidence="6" id="KW-0479">Metal-binding</keyword>
<keyword evidence="5 13" id="KW-0812">Transmembrane</keyword>
<feature type="domain" description="Peptidase M50" evidence="14">
    <location>
        <begin position="55"/>
        <end position="129"/>
    </location>
</feature>
<gene>
    <name evidence="15" type="ORF">GXN76_15060</name>
</gene>
<reference evidence="15 16" key="1">
    <citation type="submission" date="2020-01" db="EMBL/GenBank/DDBJ databases">
        <authorList>
            <person name="Gulvik C.A."/>
            <person name="Batra D.G."/>
        </authorList>
    </citation>
    <scope>NUCLEOTIDE SEQUENCE [LARGE SCALE GENOMIC DNA]</scope>
    <source>
        <strain evidence="15 16">W9323</strain>
    </source>
</reference>
<dbReference type="Pfam" id="PF02163">
    <property type="entry name" value="Peptidase_M50"/>
    <property type="match status" value="2"/>
</dbReference>
<evidence type="ECO:0000313" key="15">
    <source>
        <dbReference type="EMBL" id="QKG85634.1"/>
    </source>
</evidence>
<dbReference type="RefSeq" id="WP_173224462.1">
    <property type="nucleotide sequence ID" value="NZ_CP048104.1"/>
</dbReference>
<sequence>MGEDQEKKETNKNSGSPRGKKSLPFRLKIGKAGGTVWTMILMAGVYALIFPWELSLGLVVMIFIHEMGHVWAAKQKGLPVSAPAFIPFLGALITMKRQPQDAATEAYIAYGGPFVGSLGALACYGLAVYTGYEALYGIALIGFFINLFNLIPIHPLDGGRIVTAISRWFWVVGLFGGLVMILYTFNPVLMLIWTLFAVQLWRTVRGKQGKPRRLQTEVHLDPSRFEPVGMLIPSEAHQRQLPFLQYCSIKDQEHHCDVFYPGVGRIHQMKGLTGGFRWIRLVQTDQVQDREGKSYVRMRLEGEYEPGVEESMLRRDQEYYQVSPRTRFLFGFAYLGLAAFLLYMLFLMGQFSWFGV</sequence>
<dbReference type="GO" id="GO:0046872">
    <property type="term" value="F:metal ion binding"/>
    <property type="evidence" value="ECO:0007669"/>
    <property type="project" value="UniProtKB-KW"/>
</dbReference>
<evidence type="ECO:0000256" key="6">
    <source>
        <dbReference type="ARBA" id="ARBA00022723"/>
    </source>
</evidence>
<dbReference type="EMBL" id="CP048104">
    <property type="protein sequence ID" value="QKG85634.1"/>
    <property type="molecule type" value="Genomic_DNA"/>
</dbReference>
<comment type="subcellular location">
    <subcellularLocation>
        <location evidence="2">Membrane</location>
        <topology evidence="2">Multi-pass membrane protein</topology>
    </subcellularLocation>
</comment>
<evidence type="ECO:0000256" key="13">
    <source>
        <dbReference type="SAM" id="Phobius"/>
    </source>
</evidence>
<comment type="cofactor">
    <cofactor evidence="1">
        <name>Zn(2+)</name>
        <dbReference type="ChEBI" id="CHEBI:29105"/>
    </cofactor>
</comment>
<organism evidence="15 16">
    <name type="scientific">Kroppenstedtia pulmonis</name>
    <dbReference type="NCBI Taxonomy" id="1380685"/>
    <lineage>
        <taxon>Bacteria</taxon>
        <taxon>Bacillati</taxon>
        <taxon>Bacillota</taxon>
        <taxon>Bacilli</taxon>
        <taxon>Bacillales</taxon>
        <taxon>Thermoactinomycetaceae</taxon>
        <taxon>Kroppenstedtia</taxon>
    </lineage>
</organism>
<feature type="transmembrane region" description="Helical" evidence="13">
    <location>
        <begin position="165"/>
        <end position="182"/>
    </location>
</feature>
<evidence type="ECO:0000256" key="5">
    <source>
        <dbReference type="ARBA" id="ARBA00022692"/>
    </source>
</evidence>
<feature type="transmembrane region" description="Helical" evidence="13">
    <location>
        <begin position="134"/>
        <end position="153"/>
    </location>
</feature>
<evidence type="ECO:0000313" key="16">
    <source>
        <dbReference type="Proteomes" id="UP000503088"/>
    </source>
</evidence>
<dbReference type="GO" id="GO:0006508">
    <property type="term" value="P:proteolysis"/>
    <property type="evidence" value="ECO:0007669"/>
    <property type="project" value="UniProtKB-KW"/>
</dbReference>
<dbReference type="GO" id="GO:0016020">
    <property type="term" value="C:membrane"/>
    <property type="evidence" value="ECO:0007669"/>
    <property type="project" value="UniProtKB-SubCell"/>
</dbReference>
<dbReference type="AlphaFoldDB" id="A0A7D4CHU6"/>
<evidence type="ECO:0000256" key="1">
    <source>
        <dbReference type="ARBA" id="ARBA00001947"/>
    </source>
</evidence>
<comment type="similarity">
    <text evidence="3">Belongs to the peptidase M50B family.</text>
</comment>
<feature type="compositionally biased region" description="Basic and acidic residues" evidence="12">
    <location>
        <begin position="1"/>
        <end position="11"/>
    </location>
</feature>
<proteinExistence type="inferred from homology"/>
<dbReference type="PANTHER" id="PTHR39188:SF3">
    <property type="entry name" value="STAGE IV SPORULATION PROTEIN FB"/>
    <property type="match status" value="1"/>
</dbReference>
<keyword evidence="10" id="KW-0482">Metalloprotease</keyword>
<evidence type="ECO:0000256" key="11">
    <source>
        <dbReference type="ARBA" id="ARBA00023136"/>
    </source>
</evidence>
<dbReference type="Proteomes" id="UP000503088">
    <property type="component" value="Chromosome"/>
</dbReference>
<feature type="transmembrane region" description="Helical" evidence="13">
    <location>
        <begin position="107"/>
        <end position="128"/>
    </location>
</feature>
<accession>A0A7D4CHU6</accession>
<feature type="transmembrane region" description="Helical" evidence="13">
    <location>
        <begin position="36"/>
        <end position="65"/>
    </location>
</feature>
<feature type="domain" description="Peptidase M50" evidence="14">
    <location>
        <begin position="135"/>
        <end position="166"/>
    </location>
</feature>
<feature type="transmembrane region" description="Helical" evidence="13">
    <location>
        <begin position="77"/>
        <end position="95"/>
    </location>
</feature>
<dbReference type="KEGG" id="kpul:GXN76_15060"/>
<name>A0A7D4CHU6_9BACL</name>
<dbReference type="PANTHER" id="PTHR39188">
    <property type="entry name" value="MEMBRANE-ASSOCIATED ZINC METALLOPROTEASE M50B"/>
    <property type="match status" value="1"/>
</dbReference>
<dbReference type="CDD" id="cd06160">
    <property type="entry name" value="S2P-M50_like_2"/>
    <property type="match status" value="1"/>
</dbReference>
<evidence type="ECO:0000256" key="4">
    <source>
        <dbReference type="ARBA" id="ARBA00022670"/>
    </source>
</evidence>
<dbReference type="InterPro" id="IPR008915">
    <property type="entry name" value="Peptidase_M50"/>
</dbReference>
<keyword evidence="4 15" id="KW-0645">Protease</keyword>
<evidence type="ECO:0000256" key="8">
    <source>
        <dbReference type="ARBA" id="ARBA00022833"/>
    </source>
</evidence>
<keyword evidence="9 13" id="KW-1133">Transmembrane helix</keyword>
<keyword evidence="8" id="KW-0862">Zinc</keyword>
<evidence type="ECO:0000256" key="10">
    <source>
        <dbReference type="ARBA" id="ARBA00023049"/>
    </source>
</evidence>
<protein>
    <submittedName>
        <fullName evidence="15">Site-2 protease family protein</fullName>
    </submittedName>
</protein>
<evidence type="ECO:0000256" key="3">
    <source>
        <dbReference type="ARBA" id="ARBA00007931"/>
    </source>
</evidence>
<feature type="transmembrane region" description="Helical" evidence="13">
    <location>
        <begin position="328"/>
        <end position="353"/>
    </location>
</feature>
<dbReference type="GO" id="GO:0008237">
    <property type="term" value="F:metallopeptidase activity"/>
    <property type="evidence" value="ECO:0007669"/>
    <property type="project" value="UniProtKB-KW"/>
</dbReference>
<evidence type="ECO:0000256" key="12">
    <source>
        <dbReference type="SAM" id="MobiDB-lite"/>
    </source>
</evidence>
<evidence type="ECO:0000259" key="14">
    <source>
        <dbReference type="Pfam" id="PF02163"/>
    </source>
</evidence>
<evidence type="ECO:0000256" key="7">
    <source>
        <dbReference type="ARBA" id="ARBA00022801"/>
    </source>
</evidence>
<keyword evidence="16" id="KW-1185">Reference proteome</keyword>
<keyword evidence="7" id="KW-0378">Hydrolase</keyword>
<feature type="region of interest" description="Disordered" evidence="12">
    <location>
        <begin position="1"/>
        <end position="22"/>
    </location>
</feature>
<keyword evidence="11 13" id="KW-0472">Membrane</keyword>
<evidence type="ECO:0000256" key="9">
    <source>
        <dbReference type="ARBA" id="ARBA00022989"/>
    </source>
</evidence>